<reference evidence="2 3" key="1">
    <citation type="submission" date="2024-12" db="EMBL/GenBank/DDBJ databases">
        <title>Forecasting of Potato common scab and diversities of Pathogenic streptomyces spp. in china.</title>
        <authorList>
            <person name="Handique U."/>
            <person name="Wu J."/>
        </authorList>
    </citation>
    <scope>NUCLEOTIDE SEQUENCE [LARGE SCALE GENOMIC DNA]</scope>
    <source>
        <strain evidence="2 3">ZRIMU1585</strain>
    </source>
</reference>
<name>A0ABW9IVW0_STRGJ</name>
<proteinExistence type="predicted"/>
<sequence>MSALTLLHLTFVGRGKTPAAVEFGPRLTVIYGASDTSKSFIVEAIDYMLGASSLKEIQEADGYTRILLGLRLADGQIVTLSRTPDDNQVDIHSGDVRTLTTAPPVRTLNVRHSATSENNLSRLLLMLIGADGRSLLKNQRGDRVSLSFRHLAHLCVISETQMAAPRSPVLTSGQNTNATAEKSAFKYLLTGADDPEGPKGETDVDKKVGKGKIDILDQVITDARDSLIIEASEAELRIQLGRLETALASASAAVGDLIAQRSALLGQMRALESQTTGNRTRGGEVKALLARFDLLRQQYESDLARLQMVAEAGTLLGYFRTGACVFCGATPEHQQAGHHLHETTQLQAAVIAETRKTTELHSDLLTTIEDLEGQLDSLDAEYAHVHDNSEELLGDLARLDERLAPLTADSQELLATRSRIHADLAVHAQIQRLEDMKANLESSREEPPPARPDGIPAADLAEFERMAQQILQSWKVPGDNRVTYDQNTAEITVDGRARHSRGKGMRSVIHAAFSTALARYTAARALPHPGFVVLDSPVLTYREPHEQDVQLTHNVVEHFYQGLLSDVPCQVVVVENGDPPRDLGEYATVYAFSTPGSERAGFFPSED</sequence>
<dbReference type="EMBL" id="JBJVNE010000023">
    <property type="protein sequence ID" value="MFM9651780.1"/>
    <property type="molecule type" value="Genomic_DNA"/>
</dbReference>
<gene>
    <name evidence="2" type="ORF">ACKI1S_37220</name>
</gene>
<evidence type="ECO:0000313" key="3">
    <source>
        <dbReference type="Proteomes" id="UP001631993"/>
    </source>
</evidence>
<organism evidence="2 3">
    <name type="scientific">Streptomyces galilaeus</name>
    <dbReference type="NCBI Taxonomy" id="33899"/>
    <lineage>
        <taxon>Bacteria</taxon>
        <taxon>Bacillati</taxon>
        <taxon>Actinomycetota</taxon>
        <taxon>Actinomycetes</taxon>
        <taxon>Kitasatosporales</taxon>
        <taxon>Streptomycetaceae</taxon>
        <taxon>Streptomyces</taxon>
    </lineage>
</organism>
<feature type="coiled-coil region" evidence="1">
    <location>
        <begin position="361"/>
        <end position="388"/>
    </location>
</feature>
<keyword evidence="1" id="KW-0175">Coiled coil</keyword>
<dbReference type="Gene3D" id="3.40.50.300">
    <property type="entry name" value="P-loop containing nucleotide triphosphate hydrolases"/>
    <property type="match status" value="1"/>
</dbReference>
<evidence type="ECO:0008006" key="4">
    <source>
        <dbReference type="Google" id="ProtNLM"/>
    </source>
</evidence>
<evidence type="ECO:0000313" key="2">
    <source>
        <dbReference type="EMBL" id="MFM9651780.1"/>
    </source>
</evidence>
<accession>A0ABW9IVW0</accession>
<comment type="caution">
    <text evidence="2">The sequence shown here is derived from an EMBL/GenBank/DDBJ whole genome shotgun (WGS) entry which is preliminary data.</text>
</comment>
<dbReference type="Gene3D" id="1.10.287.1490">
    <property type="match status" value="1"/>
</dbReference>
<protein>
    <recommendedName>
        <fullName evidence="4">Rad50/SbcC-type AAA domain-containing protein</fullName>
    </recommendedName>
</protein>
<dbReference type="InterPro" id="IPR027417">
    <property type="entry name" value="P-loop_NTPase"/>
</dbReference>
<keyword evidence="3" id="KW-1185">Reference proteome</keyword>
<evidence type="ECO:0000256" key="1">
    <source>
        <dbReference type="SAM" id="Coils"/>
    </source>
</evidence>
<dbReference type="RefSeq" id="WP_409085405.1">
    <property type="nucleotide sequence ID" value="NZ_JBJVMW010000027.1"/>
</dbReference>
<dbReference type="Proteomes" id="UP001631993">
    <property type="component" value="Unassembled WGS sequence"/>
</dbReference>